<proteinExistence type="predicted"/>
<evidence type="ECO:0000313" key="5">
    <source>
        <dbReference type="Proteomes" id="UP000032414"/>
    </source>
</evidence>
<dbReference type="OrthoDB" id="9767863at2"/>
<evidence type="ECO:0000313" key="4">
    <source>
        <dbReference type="EMBL" id="SCY39982.1"/>
    </source>
</evidence>
<protein>
    <submittedName>
        <fullName evidence="3">Acyltransferase 3</fullName>
        <ecNumber evidence="3">2.3.1.-</ecNumber>
    </submittedName>
    <submittedName>
        <fullName evidence="4">Peptidoglycan/LPS O-acetylase OafA/YrhL, contains acyltransferase and SGNH-hydrolase domains</fullName>
    </submittedName>
</protein>
<dbReference type="EC" id="2.3.1.-" evidence="3"/>
<keyword evidence="3" id="KW-0808">Transferase</keyword>
<feature type="transmembrane region" description="Helical" evidence="1">
    <location>
        <begin position="301"/>
        <end position="319"/>
    </location>
</feature>
<dbReference type="Pfam" id="PF01757">
    <property type="entry name" value="Acyl_transf_3"/>
    <property type="match status" value="1"/>
</dbReference>
<evidence type="ECO:0000313" key="3">
    <source>
        <dbReference type="EMBL" id="CEG61399.1"/>
    </source>
</evidence>
<feature type="transmembrane region" description="Helical" evidence="1">
    <location>
        <begin position="36"/>
        <end position="57"/>
    </location>
</feature>
<dbReference type="InterPro" id="IPR002656">
    <property type="entry name" value="Acyl_transf_3_dom"/>
</dbReference>
<sequence length="348" mass="39071">MKFRNNSFDLIRHFAAFLVLFSHHFALSGRPEPIFLHWDTLGFVAVAIFFAISGYFMPSSFTSSGNFAVFMAKRCRRIFPGLIVCSFLMVYLIGGIFTPKPILHYLFSLSTLKTSIMYVSFAGRPIPGVFSDFLCKDVINGSLWTLPVEFASYIIIGVVLSYMNSWRSVLPLLMSCILVTVILTKTGKNYGFYSIPLNYLALFGIAFTGGALMSMTQEHWYKSRVYLALASVVLLIVLQGRPEMQALGTLSLAVLTIIIGVSFQDKLINGKFDVSYGIYIYAFPIQQMVINLLTQRFWPSMVIALAITIVVAYLSYHFVEKPFSYANVHKKFTQKLGGMELSPSASIH</sequence>
<keyword evidence="3" id="KW-0012">Acyltransferase</keyword>
<reference evidence="5" key="2">
    <citation type="submission" date="2014-09" db="EMBL/GenBank/DDBJ databases">
        <authorList>
            <person name="Gomez-Valero L."/>
        </authorList>
    </citation>
    <scope>NUCLEOTIDE SEQUENCE [LARGE SCALE GENOMIC DNA]</scope>
    <source>
        <strain evidence="5">ATCC33218</strain>
    </source>
</reference>
<dbReference type="RefSeq" id="WP_045099647.1">
    <property type="nucleotide sequence ID" value="NZ_CP020614.1"/>
</dbReference>
<feature type="transmembrane region" description="Helical" evidence="1">
    <location>
        <begin position="197"/>
        <end position="215"/>
    </location>
</feature>
<feature type="transmembrane region" description="Helical" evidence="1">
    <location>
        <begin position="143"/>
        <end position="163"/>
    </location>
</feature>
<feature type="domain" description="Acyltransferase 3" evidence="2">
    <location>
        <begin position="5"/>
        <end position="316"/>
    </location>
</feature>
<dbReference type="Proteomes" id="UP000032414">
    <property type="component" value="Chromosome I"/>
</dbReference>
<feature type="transmembrane region" description="Helical" evidence="1">
    <location>
        <begin position="221"/>
        <end position="238"/>
    </location>
</feature>
<dbReference type="EMBL" id="FMVN01000007">
    <property type="protein sequence ID" value="SCY39982.1"/>
    <property type="molecule type" value="Genomic_DNA"/>
</dbReference>
<dbReference type="GO" id="GO:0009103">
    <property type="term" value="P:lipopolysaccharide biosynthetic process"/>
    <property type="evidence" value="ECO:0007669"/>
    <property type="project" value="TreeGrafter"/>
</dbReference>
<accession>A0A098GFZ4</accession>
<feature type="transmembrane region" description="Helical" evidence="1">
    <location>
        <begin position="78"/>
        <end position="97"/>
    </location>
</feature>
<dbReference type="Proteomes" id="UP000182998">
    <property type="component" value="Unassembled WGS sequence"/>
</dbReference>
<dbReference type="KEGG" id="tmc:LMI_2120"/>
<name>A0A098GFZ4_LEGMI</name>
<dbReference type="PANTHER" id="PTHR23028">
    <property type="entry name" value="ACETYLTRANSFERASE"/>
    <property type="match status" value="1"/>
</dbReference>
<reference evidence="4 6" key="3">
    <citation type="submission" date="2016-10" db="EMBL/GenBank/DDBJ databases">
        <authorList>
            <person name="Varghese N."/>
            <person name="Submissions S."/>
        </authorList>
    </citation>
    <scope>NUCLEOTIDE SEQUENCE [LARGE SCALE GENOMIC DNA]</scope>
    <source>
        <strain evidence="4 6">ATCC 33218</strain>
    </source>
</reference>
<keyword evidence="6" id="KW-1185">Reference proteome</keyword>
<organism evidence="3 5">
    <name type="scientific">Legionella micdadei</name>
    <name type="common">Tatlockia micdadei</name>
    <dbReference type="NCBI Taxonomy" id="451"/>
    <lineage>
        <taxon>Bacteria</taxon>
        <taxon>Pseudomonadati</taxon>
        <taxon>Pseudomonadota</taxon>
        <taxon>Gammaproteobacteria</taxon>
        <taxon>Legionellales</taxon>
        <taxon>Legionellaceae</taxon>
        <taxon>Legionella</taxon>
    </lineage>
</organism>
<keyword evidence="1" id="KW-0472">Membrane</keyword>
<dbReference type="PATRIC" id="fig|451.8.peg.1221"/>
<evidence type="ECO:0000259" key="2">
    <source>
        <dbReference type="Pfam" id="PF01757"/>
    </source>
</evidence>
<gene>
    <name evidence="3" type="ORF">LMI_2120</name>
    <name evidence="4" type="ORF">SAMN02982997_01607</name>
</gene>
<dbReference type="GO" id="GO:0016020">
    <property type="term" value="C:membrane"/>
    <property type="evidence" value="ECO:0007669"/>
    <property type="project" value="TreeGrafter"/>
</dbReference>
<keyword evidence="1" id="KW-0812">Transmembrane</keyword>
<dbReference type="AlphaFoldDB" id="A0A098GFZ4"/>
<evidence type="ECO:0000256" key="1">
    <source>
        <dbReference type="SAM" id="Phobius"/>
    </source>
</evidence>
<dbReference type="PANTHER" id="PTHR23028:SF53">
    <property type="entry name" value="ACYL_TRANSF_3 DOMAIN-CONTAINING PROTEIN"/>
    <property type="match status" value="1"/>
</dbReference>
<feature type="transmembrane region" description="Helical" evidence="1">
    <location>
        <begin position="245"/>
        <end position="264"/>
    </location>
</feature>
<reference evidence="3" key="1">
    <citation type="submission" date="2014-09" db="EMBL/GenBank/DDBJ databases">
        <authorList>
            <person name="GOMEZ-VALERO Laura"/>
        </authorList>
    </citation>
    <scope>NUCLEOTIDE SEQUENCE</scope>
    <source>
        <strain evidence="3">ATCC33218</strain>
    </source>
</reference>
<dbReference type="InterPro" id="IPR050879">
    <property type="entry name" value="Acyltransferase_3"/>
</dbReference>
<dbReference type="HOGENOM" id="CLU_005679_0_1_6"/>
<feature type="transmembrane region" description="Helical" evidence="1">
    <location>
        <begin position="169"/>
        <end position="185"/>
    </location>
</feature>
<dbReference type="GO" id="GO:0016747">
    <property type="term" value="F:acyltransferase activity, transferring groups other than amino-acyl groups"/>
    <property type="evidence" value="ECO:0007669"/>
    <property type="project" value="InterPro"/>
</dbReference>
<dbReference type="EMBL" id="LN614830">
    <property type="protein sequence ID" value="CEG61399.1"/>
    <property type="molecule type" value="Genomic_DNA"/>
</dbReference>
<dbReference type="STRING" id="451.B6N58_05495"/>
<keyword evidence="1" id="KW-1133">Transmembrane helix</keyword>
<evidence type="ECO:0000313" key="6">
    <source>
        <dbReference type="Proteomes" id="UP000182998"/>
    </source>
</evidence>